<name>A0ABX9TTD8_9GAMM</name>
<comment type="caution">
    <text evidence="1">The sequence shown here is derived from an EMBL/GenBank/DDBJ whole genome shotgun (WGS) entry which is preliminary data.</text>
</comment>
<dbReference type="EMBL" id="RCHC01000019">
    <property type="protein sequence ID" value="RLL18998.1"/>
    <property type="molecule type" value="Genomic_DNA"/>
</dbReference>
<gene>
    <name evidence="1" type="ORF">D9K81_14675</name>
</gene>
<organism evidence="1 2">
    <name type="scientific">Acinetobacter chengduensis</name>
    <dbReference type="NCBI Taxonomy" id="2420890"/>
    <lineage>
        <taxon>Bacteria</taxon>
        <taxon>Pseudomonadati</taxon>
        <taxon>Pseudomonadota</taxon>
        <taxon>Gammaproteobacteria</taxon>
        <taxon>Moraxellales</taxon>
        <taxon>Moraxellaceae</taxon>
        <taxon>Acinetobacter</taxon>
    </lineage>
</organism>
<proteinExistence type="predicted"/>
<reference evidence="1 2" key="1">
    <citation type="submission" date="2018-09" db="EMBL/GenBank/DDBJ databases">
        <title>The draft genome of Acinetobacter sp. strains.</title>
        <authorList>
            <person name="Qin J."/>
            <person name="Feng Y."/>
            <person name="Zong Z."/>
        </authorList>
    </citation>
    <scope>NUCLEOTIDE SEQUENCE [LARGE SCALE GENOMIC DNA]</scope>
    <source>
        <strain evidence="1 2">WCHAc060005</strain>
    </source>
</reference>
<dbReference type="Proteomes" id="UP000280271">
    <property type="component" value="Unassembled WGS sequence"/>
</dbReference>
<evidence type="ECO:0000313" key="1">
    <source>
        <dbReference type="EMBL" id="RLL18998.1"/>
    </source>
</evidence>
<keyword evidence="2" id="KW-1185">Reference proteome</keyword>
<dbReference type="RefSeq" id="WP_121523519.1">
    <property type="nucleotide sequence ID" value="NZ_RCHC01000019.1"/>
</dbReference>
<sequence>MKESINPIANSVLNGRRRMARQMVLTSTASIPAIVFSKVLIDTDKGNRQDDVWSGLGVMTEEDEHAFDYEQKGLAMVLLDQFTGAAINKGLISVDGADASFMAQIEPFVEDVELFKQYENTANWTPESGDIFCLMLSSDFAVWVENVGSQGQTIVGDFGVKYLLNKRDDLSYLATFEQRPVN</sequence>
<accession>A0ABX9TTD8</accession>
<protein>
    <submittedName>
        <fullName evidence="1">Uncharacterized protein</fullName>
    </submittedName>
</protein>
<evidence type="ECO:0000313" key="2">
    <source>
        <dbReference type="Proteomes" id="UP000280271"/>
    </source>
</evidence>